<organism evidence="2 3">
    <name type="scientific">Nocardioides dubius</name>
    <dbReference type="NCBI Taxonomy" id="317019"/>
    <lineage>
        <taxon>Bacteria</taxon>
        <taxon>Bacillati</taxon>
        <taxon>Actinomycetota</taxon>
        <taxon>Actinomycetes</taxon>
        <taxon>Propionibacteriales</taxon>
        <taxon>Nocardioidaceae</taxon>
        <taxon>Nocardioides</taxon>
    </lineage>
</organism>
<dbReference type="EMBL" id="BAAALG010000008">
    <property type="protein sequence ID" value="GAA1102651.1"/>
    <property type="molecule type" value="Genomic_DNA"/>
</dbReference>
<keyword evidence="3" id="KW-1185">Reference proteome</keyword>
<evidence type="ECO:0000256" key="1">
    <source>
        <dbReference type="RuleBase" id="RU362001"/>
    </source>
</evidence>
<proteinExistence type="inferred from homology"/>
<evidence type="ECO:0000313" key="3">
    <source>
        <dbReference type="Proteomes" id="UP001501581"/>
    </source>
</evidence>
<reference evidence="3" key="1">
    <citation type="journal article" date="2019" name="Int. J. Syst. Evol. Microbiol.">
        <title>The Global Catalogue of Microorganisms (GCM) 10K type strain sequencing project: providing services to taxonomists for standard genome sequencing and annotation.</title>
        <authorList>
            <consortium name="The Broad Institute Genomics Platform"/>
            <consortium name="The Broad Institute Genome Sequencing Center for Infectious Disease"/>
            <person name="Wu L."/>
            <person name="Ma J."/>
        </authorList>
    </citation>
    <scope>NUCLEOTIDE SEQUENCE [LARGE SCALE GENOMIC DNA]</scope>
    <source>
        <strain evidence="3">JCM 13008</strain>
    </source>
</reference>
<name>A0ABP4EFK9_9ACTN</name>
<protein>
    <recommendedName>
        <fullName evidence="1">ESAT-6-like protein</fullName>
    </recommendedName>
</protein>
<dbReference type="RefSeq" id="WP_343994218.1">
    <property type="nucleotide sequence ID" value="NZ_BAAALG010000008.1"/>
</dbReference>
<dbReference type="Proteomes" id="UP001501581">
    <property type="component" value="Unassembled WGS sequence"/>
</dbReference>
<comment type="similarity">
    <text evidence="1">Belongs to the WXG100 family.</text>
</comment>
<dbReference type="Gene3D" id="1.10.287.1060">
    <property type="entry name" value="ESAT-6-like"/>
    <property type="match status" value="1"/>
</dbReference>
<dbReference type="InterPro" id="IPR010310">
    <property type="entry name" value="T7SS_ESAT-6-like"/>
</dbReference>
<accession>A0ABP4EFK9</accession>
<dbReference type="InterPro" id="IPR036689">
    <property type="entry name" value="ESAT-6-like_sf"/>
</dbReference>
<dbReference type="Pfam" id="PF06013">
    <property type="entry name" value="WXG100"/>
    <property type="match status" value="1"/>
</dbReference>
<gene>
    <name evidence="2" type="ORF">GCM10009668_21570</name>
</gene>
<dbReference type="NCBIfam" id="TIGR03930">
    <property type="entry name" value="WXG100_ESAT6"/>
    <property type="match status" value="1"/>
</dbReference>
<comment type="caution">
    <text evidence="2">The sequence shown here is derived from an EMBL/GenBank/DDBJ whole genome shotgun (WGS) entry which is preliminary data.</text>
</comment>
<dbReference type="SUPFAM" id="SSF140453">
    <property type="entry name" value="EsxAB dimer-like"/>
    <property type="match status" value="1"/>
</dbReference>
<evidence type="ECO:0000313" key="2">
    <source>
        <dbReference type="EMBL" id="GAA1102651.1"/>
    </source>
</evidence>
<sequence length="101" mass="11244">MSISKSEQVLLQSAKDVEQVYQESTADIATLRGKLARLETEWVGRGGTAFQTTIMRWDEAAKKTLSALERFRDELNAVEAHYTSTEDNVSQGFNRYAAGLG</sequence>